<feature type="binding site" evidence="11">
    <location>
        <position position="123"/>
    </location>
    <ligand>
        <name>(6S)-5-formyl-5,6,7,8-tetrahydrofolate</name>
        <dbReference type="ChEBI" id="CHEBI:57457"/>
    </ligand>
</feature>
<dbReference type="HAMAP" id="MF_00379">
    <property type="entry name" value="GTPase_MnmE"/>
    <property type="match status" value="1"/>
</dbReference>
<keyword evidence="8 11" id="KW-0460">Magnesium</keyword>
<comment type="cofactor">
    <cofactor evidence="11">
        <name>K(+)</name>
        <dbReference type="ChEBI" id="CHEBI:29103"/>
    </cofactor>
    <text evidence="11">Binds 1 potassium ion per subunit.</text>
</comment>
<feature type="binding site" evidence="11">
    <location>
        <position position="248"/>
    </location>
    <ligand>
        <name>K(+)</name>
        <dbReference type="ChEBI" id="CHEBI:29103"/>
    </ligand>
</feature>
<dbReference type="InterPro" id="IPR004520">
    <property type="entry name" value="GTPase_MnmE"/>
</dbReference>
<dbReference type="GO" id="GO:0030488">
    <property type="term" value="P:tRNA methylation"/>
    <property type="evidence" value="ECO:0007669"/>
    <property type="project" value="TreeGrafter"/>
</dbReference>
<dbReference type="SUPFAM" id="SSF52540">
    <property type="entry name" value="P-loop containing nucleoside triphosphate hydrolases"/>
    <property type="match status" value="1"/>
</dbReference>
<dbReference type="STRING" id="29495.EA26_00685"/>
<protein>
    <recommendedName>
        <fullName evidence="11">tRNA modification GTPase MnmE</fullName>
        <ecNumber evidence="11">3.6.-.-</ecNumber>
    </recommendedName>
</protein>
<evidence type="ECO:0000256" key="4">
    <source>
        <dbReference type="ARBA" id="ARBA00022694"/>
    </source>
</evidence>
<comment type="caution">
    <text evidence="11">Lacks conserved residue(s) required for the propagation of feature annotation.</text>
</comment>
<feature type="binding site" evidence="11">
    <location>
        <position position="233"/>
    </location>
    <ligand>
        <name>Mg(2+)</name>
        <dbReference type="ChEBI" id="CHEBI:18420"/>
    </ligand>
</feature>
<dbReference type="Gene3D" id="3.40.50.300">
    <property type="entry name" value="P-loop containing nucleotide triphosphate hydrolases"/>
    <property type="match status" value="1"/>
</dbReference>
<dbReference type="Gene3D" id="1.20.120.430">
    <property type="entry name" value="tRNA modification GTPase MnmE domain 2"/>
    <property type="match status" value="1"/>
</dbReference>
<keyword evidence="7 11" id="KW-0378">Hydrolase</keyword>
<keyword evidence="10 11" id="KW-0342">GTP-binding</keyword>
<dbReference type="InterPro" id="IPR005225">
    <property type="entry name" value="Small_GTP-bd"/>
</dbReference>
<keyword evidence="9 11" id="KW-0630">Potassium</keyword>
<evidence type="ECO:0000313" key="15">
    <source>
        <dbReference type="Proteomes" id="UP000029994"/>
    </source>
</evidence>
<keyword evidence="5 11" id="KW-0479">Metal-binding</keyword>
<dbReference type="PANTHER" id="PTHR42714">
    <property type="entry name" value="TRNA MODIFICATION GTPASE GTPBP3"/>
    <property type="match status" value="1"/>
</dbReference>
<feature type="binding site" evidence="11">
    <location>
        <begin position="229"/>
        <end position="234"/>
    </location>
    <ligand>
        <name>GTP</name>
        <dbReference type="ChEBI" id="CHEBI:37565"/>
    </ligand>
</feature>
<evidence type="ECO:0000256" key="12">
    <source>
        <dbReference type="RuleBase" id="RU003313"/>
    </source>
</evidence>
<feature type="binding site" evidence="11">
    <location>
        <begin position="273"/>
        <end position="276"/>
    </location>
    <ligand>
        <name>GTP</name>
        <dbReference type="ChEBI" id="CHEBI:37565"/>
    </ligand>
</feature>
<comment type="subcellular location">
    <subcellularLocation>
        <location evidence="1 11">Cytoplasm</location>
    </subcellularLocation>
</comment>
<feature type="binding site" evidence="11">
    <location>
        <begin position="338"/>
        <end position="341"/>
    </location>
    <ligand>
        <name>GTP</name>
        <dbReference type="ChEBI" id="CHEBI:37565"/>
    </ligand>
</feature>
<feature type="domain" description="TrmE-type G" evidence="13">
    <location>
        <begin position="219"/>
        <end position="380"/>
    </location>
</feature>
<keyword evidence="3 11" id="KW-0963">Cytoplasm</keyword>
<feature type="binding site" evidence="11">
    <location>
        <position position="253"/>
    </location>
    <ligand>
        <name>K(+)</name>
        <dbReference type="ChEBI" id="CHEBI:29103"/>
    </ligand>
</feature>
<evidence type="ECO:0000256" key="5">
    <source>
        <dbReference type="ARBA" id="ARBA00022723"/>
    </source>
</evidence>
<dbReference type="NCBIfam" id="TIGR00450">
    <property type="entry name" value="mnmE_trmE_thdF"/>
    <property type="match status" value="1"/>
</dbReference>
<reference evidence="14 15" key="1">
    <citation type="submission" date="2014-04" db="EMBL/GenBank/DDBJ databases">
        <title>Genome sequencing of Vibrio navarrensis strains.</title>
        <authorList>
            <person name="Gladney L.M."/>
            <person name="Katz L.S."/>
            <person name="Marino-Ramirez L."/>
            <person name="Jordan I.K."/>
        </authorList>
    </citation>
    <scope>NUCLEOTIDE SEQUENCE [LARGE SCALE GENOMIC DNA]</scope>
    <source>
        <strain evidence="14 15">ATCC 51183</strain>
    </source>
</reference>
<feature type="binding site" evidence="11">
    <location>
        <position position="26"/>
    </location>
    <ligand>
        <name>(6S)-5-formyl-5,6,7,8-tetrahydrofolate</name>
        <dbReference type="ChEBI" id="CHEBI:57457"/>
    </ligand>
</feature>
<dbReference type="NCBIfam" id="TIGR00231">
    <property type="entry name" value="small_GTP"/>
    <property type="match status" value="1"/>
</dbReference>
<comment type="caution">
    <text evidence="14">The sequence shown here is derived from an EMBL/GenBank/DDBJ whole genome shotgun (WGS) entry which is preliminary data.</text>
</comment>
<proteinExistence type="inferred from homology"/>
<accession>A0A099LR60</accession>
<dbReference type="InterPro" id="IPR006073">
    <property type="entry name" value="GTP-bd"/>
</dbReference>
<dbReference type="Proteomes" id="UP000029994">
    <property type="component" value="Unassembled WGS sequence"/>
</dbReference>
<dbReference type="EMBL" id="JMCG01000001">
    <property type="protein sequence ID" value="KGK09911.1"/>
    <property type="molecule type" value="Genomic_DNA"/>
</dbReference>
<organism evidence="14 15">
    <name type="scientific">Vibrio navarrensis</name>
    <dbReference type="NCBI Taxonomy" id="29495"/>
    <lineage>
        <taxon>Bacteria</taxon>
        <taxon>Pseudomonadati</taxon>
        <taxon>Pseudomonadota</taxon>
        <taxon>Gammaproteobacteria</taxon>
        <taxon>Vibrionales</taxon>
        <taxon>Vibrionaceae</taxon>
        <taxon>Vibrio</taxon>
    </lineage>
</organism>
<feature type="binding site" evidence="11">
    <location>
        <begin position="248"/>
        <end position="254"/>
    </location>
    <ligand>
        <name>GTP</name>
        <dbReference type="ChEBI" id="CHEBI:37565"/>
    </ligand>
</feature>
<dbReference type="InterPro" id="IPR027266">
    <property type="entry name" value="TrmE/GcvT-like"/>
</dbReference>
<evidence type="ECO:0000256" key="2">
    <source>
        <dbReference type="ARBA" id="ARBA00011043"/>
    </source>
</evidence>
<gene>
    <name evidence="11" type="primary">mnmE</name>
    <name evidence="11" type="synonym">trmE</name>
    <name evidence="14" type="ORF">EA26_00685</name>
</gene>
<evidence type="ECO:0000256" key="10">
    <source>
        <dbReference type="ARBA" id="ARBA00023134"/>
    </source>
</evidence>
<dbReference type="NCBIfam" id="NF003661">
    <property type="entry name" value="PRK05291.1-3"/>
    <property type="match status" value="1"/>
</dbReference>
<feature type="binding site" evidence="11">
    <location>
        <position position="254"/>
    </location>
    <ligand>
        <name>Mg(2+)</name>
        <dbReference type="ChEBI" id="CHEBI:18420"/>
    </ligand>
</feature>
<evidence type="ECO:0000313" key="14">
    <source>
        <dbReference type="EMBL" id="KGK09911.1"/>
    </source>
</evidence>
<dbReference type="SUPFAM" id="SSF116878">
    <property type="entry name" value="TrmE connector domain"/>
    <property type="match status" value="1"/>
</dbReference>
<name>A0A099LR60_9VIBR</name>
<dbReference type="GO" id="GO:0003924">
    <property type="term" value="F:GTPase activity"/>
    <property type="evidence" value="ECO:0007669"/>
    <property type="project" value="UniProtKB-UniRule"/>
</dbReference>
<evidence type="ECO:0000256" key="1">
    <source>
        <dbReference type="ARBA" id="ARBA00004496"/>
    </source>
</evidence>
<dbReference type="eggNOG" id="COG0486">
    <property type="taxonomic scope" value="Bacteria"/>
</dbReference>
<dbReference type="PANTHER" id="PTHR42714:SF2">
    <property type="entry name" value="TRNA MODIFICATION GTPASE GTPBP3, MITOCHONDRIAL"/>
    <property type="match status" value="1"/>
</dbReference>
<feature type="binding site" evidence="11">
    <location>
        <position position="457"/>
    </location>
    <ligand>
        <name>(6S)-5-formyl-5,6,7,8-tetrahydrofolate</name>
        <dbReference type="ChEBI" id="CHEBI:57457"/>
    </ligand>
</feature>
<keyword evidence="15" id="KW-1185">Reference proteome</keyword>
<dbReference type="FunFam" id="3.40.50.300:FF:000249">
    <property type="entry name" value="tRNA modification GTPase MnmE"/>
    <property type="match status" value="1"/>
</dbReference>
<dbReference type="InterPro" id="IPR018948">
    <property type="entry name" value="GTP-bd_TrmE_N"/>
</dbReference>
<dbReference type="GO" id="GO:0005829">
    <property type="term" value="C:cytosol"/>
    <property type="evidence" value="ECO:0007669"/>
    <property type="project" value="TreeGrafter"/>
</dbReference>
<dbReference type="Pfam" id="PF01926">
    <property type="entry name" value="MMR_HSR1"/>
    <property type="match status" value="1"/>
</dbReference>
<dbReference type="Pfam" id="PF12631">
    <property type="entry name" value="MnmE_helical"/>
    <property type="match status" value="1"/>
</dbReference>
<dbReference type="GO" id="GO:0046872">
    <property type="term" value="F:metal ion binding"/>
    <property type="evidence" value="ECO:0007669"/>
    <property type="project" value="UniProtKB-KW"/>
</dbReference>
<dbReference type="CDD" id="cd04164">
    <property type="entry name" value="trmE"/>
    <property type="match status" value="1"/>
</dbReference>
<evidence type="ECO:0000256" key="7">
    <source>
        <dbReference type="ARBA" id="ARBA00022801"/>
    </source>
</evidence>
<keyword evidence="6 11" id="KW-0547">Nucleotide-binding</keyword>
<dbReference type="EC" id="3.6.-.-" evidence="11"/>
<feature type="binding site" evidence="11">
    <location>
        <position position="83"/>
    </location>
    <ligand>
        <name>(6S)-5-formyl-5,6,7,8-tetrahydrofolate</name>
        <dbReference type="ChEBI" id="CHEBI:57457"/>
    </ligand>
</feature>
<dbReference type="InterPro" id="IPR031168">
    <property type="entry name" value="G_TrmE"/>
</dbReference>
<feature type="binding site" evidence="11">
    <location>
        <position position="229"/>
    </location>
    <ligand>
        <name>K(+)</name>
        <dbReference type="ChEBI" id="CHEBI:29103"/>
    </ligand>
</feature>
<evidence type="ECO:0000259" key="13">
    <source>
        <dbReference type="PROSITE" id="PS51709"/>
    </source>
</evidence>
<dbReference type="AlphaFoldDB" id="A0A099LR60"/>
<comment type="similarity">
    <text evidence="2 11 12">Belongs to the TRAFAC class TrmE-Era-EngA-EngB-Septin-like GTPase superfamily. TrmE GTPase family.</text>
</comment>
<dbReference type="InterPro" id="IPR027368">
    <property type="entry name" value="MnmE_dom2"/>
</dbReference>
<dbReference type="PROSITE" id="PS51709">
    <property type="entry name" value="G_TRME"/>
    <property type="match status" value="1"/>
</dbReference>
<dbReference type="Gene3D" id="3.30.1360.120">
    <property type="entry name" value="Probable tRNA modification gtpase trme, domain 1"/>
    <property type="match status" value="1"/>
</dbReference>
<feature type="binding site" evidence="11">
    <location>
        <position position="250"/>
    </location>
    <ligand>
        <name>K(+)</name>
        <dbReference type="ChEBI" id="CHEBI:29103"/>
    </ligand>
</feature>
<comment type="subunit">
    <text evidence="11">Homodimer. Heterotetramer of two MnmE and two MnmG subunits.</text>
</comment>
<sequence length="457" mass="49908">MGFFMTTDTIVAQATAPGRGGVGIIRVSGPKAAQVALEVTGKALKPRYAEYLPFTAQDGSVLDQGIALYFPNPHSFTGEDVVEFQGHGGPVVMDMLIKRILTIKELRPARPGEFSERAFLNDKMDLTQAEAIADLIDASSEEAAKSALHSLQGQFSKRINTLVESLIHLRIYVEAAIDFPEEEIDFLADGKVAADLQGIIDNLDAVRQEANQGAIMREGMKVVIAGRPNAGKSSLLNALSGKESAIVTDIAGTTRDVLREHIHIDGMPLHIIDTAGLRDASDEVEKIGIERAWDEIRQADRVLFMVDGTTTEATDPQEIWPDFVDRLPNSIGITVIRNKADQTQEELGICHVSNPTLIRLSAKTGQGVDALRKHLKECMGFSGQSEGGFMARRRHLDALQRAAEHLQIGQEQLEGYMAGEILAEELRIAQQHLNEITGEFSSDDLLGRIFSSFCIGK</sequence>
<keyword evidence="4 11" id="KW-0819">tRNA processing</keyword>
<evidence type="ECO:0000256" key="8">
    <source>
        <dbReference type="ARBA" id="ARBA00022842"/>
    </source>
</evidence>
<evidence type="ECO:0000256" key="6">
    <source>
        <dbReference type="ARBA" id="ARBA00022741"/>
    </source>
</evidence>
<dbReference type="InterPro" id="IPR025867">
    <property type="entry name" value="MnmE_helical"/>
</dbReference>
<comment type="function">
    <text evidence="11">Exhibits a very high intrinsic GTPase hydrolysis rate. Involved in the addition of a carboxymethylaminomethyl (cmnm) group at the wobble position (U34) of certain tRNAs, forming tRNA-cmnm(5)s(2)U34.</text>
</comment>
<dbReference type="InterPro" id="IPR027417">
    <property type="entry name" value="P-loop_NTPase"/>
</dbReference>
<dbReference type="Pfam" id="PF10396">
    <property type="entry name" value="TrmE_N"/>
    <property type="match status" value="1"/>
</dbReference>
<dbReference type="CDD" id="cd14858">
    <property type="entry name" value="TrmE_N"/>
    <property type="match status" value="1"/>
</dbReference>
<dbReference type="GO" id="GO:0005525">
    <property type="term" value="F:GTP binding"/>
    <property type="evidence" value="ECO:0007669"/>
    <property type="project" value="UniProtKB-UniRule"/>
</dbReference>
<evidence type="ECO:0000256" key="9">
    <source>
        <dbReference type="ARBA" id="ARBA00022958"/>
    </source>
</evidence>
<evidence type="ECO:0000256" key="3">
    <source>
        <dbReference type="ARBA" id="ARBA00022490"/>
    </source>
</evidence>
<dbReference type="GO" id="GO:0002098">
    <property type="term" value="P:tRNA wobble uridine modification"/>
    <property type="evidence" value="ECO:0007669"/>
    <property type="project" value="TreeGrafter"/>
</dbReference>
<evidence type="ECO:0000256" key="11">
    <source>
        <dbReference type="HAMAP-Rule" id="MF_00379"/>
    </source>
</evidence>
<dbReference type="FunFam" id="3.30.1360.120:FF:000001">
    <property type="entry name" value="tRNA modification GTPase MnmE"/>
    <property type="match status" value="1"/>
</dbReference>